<name>A0A1M4ZE56_9THEO</name>
<protein>
    <submittedName>
        <fullName evidence="2">Uncharacterized protein</fullName>
    </submittedName>
</protein>
<proteinExistence type="predicted"/>
<reference evidence="2 3" key="1">
    <citation type="submission" date="2016-11" db="EMBL/GenBank/DDBJ databases">
        <authorList>
            <person name="Jaros S."/>
            <person name="Januszkiewicz K."/>
            <person name="Wedrychowicz H."/>
        </authorList>
    </citation>
    <scope>NUCLEOTIDE SEQUENCE [LARGE SCALE GENOMIC DNA]</scope>
    <source>
        <strain evidence="2 3">DSM 17918</strain>
    </source>
</reference>
<sequence>MKVKIKIPLGKGYNPGAILEIIEECTLGGDRYYDIYNPETGERFLLKDVECEVMEEADISTKIRSLKELIEQKERCLDIIQNKNMKLLEKMEIDIFNNIINYFEGYETIESLDMKLLQSKATILKAFKL</sequence>
<dbReference type="Proteomes" id="UP000184088">
    <property type="component" value="Unassembled WGS sequence"/>
</dbReference>
<feature type="coiled-coil region" evidence="1">
    <location>
        <begin position="63"/>
        <end position="90"/>
    </location>
</feature>
<evidence type="ECO:0000313" key="3">
    <source>
        <dbReference type="Proteomes" id="UP000184088"/>
    </source>
</evidence>
<keyword evidence="3" id="KW-1185">Reference proteome</keyword>
<keyword evidence="1" id="KW-0175">Coiled coil</keyword>
<dbReference type="EMBL" id="FQVH01000013">
    <property type="protein sequence ID" value="SHF16339.1"/>
    <property type="molecule type" value="Genomic_DNA"/>
</dbReference>
<organism evidence="2 3">
    <name type="scientific">Caldanaerobius fijiensis DSM 17918</name>
    <dbReference type="NCBI Taxonomy" id="1121256"/>
    <lineage>
        <taxon>Bacteria</taxon>
        <taxon>Bacillati</taxon>
        <taxon>Bacillota</taxon>
        <taxon>Clostridia</taxon>
        <taxon>Thermoanaerobacterales</taxon>
        <taxon>Thermoanaerobacteraceae</taxon>
        <taxon>Caldanaerobius</taxon>
    </lineage>
</organism>
<dbReference type="RefSeq" id="WP_073343278.1">
    <property type="nucleotide sequence ID" value="NZ_FQVH01000013.1"/>
</dbReference>
<accession>A0A1M4ZE56</accession>
<gene>
    <name evidence="2" type="ORF">SAMN02746089_01411</name>
</gene>
<dbReference type="STRING" id="1121256.SAMN02746089_01411"/>
<dbReference type="AlphaFoldDB" id="A0A1M4ZE56"/>
<evidence type="ECO:0000256" key="1">
    <source>
        <dbReference type="SAM" id="Coils"/>
    </source>
</evidence>
<evidence type="ECO:0000313" key="2">
    <source>
        <dbReference type="EMBL" id="SHF16339.1"/>
    </source>
</evidence>